<dbReference type="EMBL" id="JAEIOS010000015">
    <property type="protein sequence ID" value="MBI8990252.1"/>
    <property type="molecule type" value="Genomic_DNA"/>
</dbReference>
<dbReference type="RefSeq" id="WP_198739266.1">
    <property type="nucleotide sequence ID" value="NZ_JAEIOS010000015.1"/>
</dbReference>
<gene>
    <name evidence="1" type="ORF">JDV75_10865</name>
</gene>
<evidence type="ECO:0000313" key="1">
    <source>
        <dbReference type="EMBL" id="MBI8990252.1"/>
    </source>
</evidence>
<accession>A0A934I100</accession>
<dbReference type="AlphaFoldDB" id="A0A934I100"/>
<organism evidence="1 2">
    <name type="scientific">Corynebacterium meridianum</name>
    <dbReference type="NCBI Taxonomy" id="2765363"/>
    <lineage>
        <taxon>Bacteria</taxon>
        <taxon>Bacillati</taxon>
        <taxon>Actinomycetota</taxon>
        <taxon>Actinomycetes</taxon>
        <taxon>Mycobacteriales</taxon>
        <taxon>Corynebacteriaceae</taxon>
        <taxon>Corynebacterium</taxon>
    </lineage>
</organism>
<protein>
    <submittedName>
        <fullName evidence="1">Uncharacterized protein</fullName>
    </submittedName>
</protein>
<evidence type="ECO:0000313" key="2">
    <source>
        <dbReference type="Proteomes" id="UP000645966"/>
    </source>
</evidence>
<reference evidence="1" key="1">
    <citation type="submission" date="2020-12" db="EMBL/GenBank/DDBJ databases">
        <title>Genome public.</title>
        <authorList>
            <person name="Sun Q."/>
        </authorList>
    </citation>
    <scope>NUCLEOTIDE SEQUENCE</scope>
    <source>
        <strain evidence="1">CCM 8863</strain>
    </source>
</reference>
<sequence>MDEKQYSSGWERIETVRASAAQARMSAELDRELLSADDVTNDLINDGAGAMDRSWTRHS</sequence>
<name>A0A934I100_9CORY</name>
<proteinExistence type="predicted"/>
<keyword evidence="2" id="KW-1185">Reference proteome</keyword>
<dbReference type="Proteomes" id="UP000645966">
    <property type="component" value="Unassembled WGS sequence"/>
</dbReference>
<comment type="caution">
    <text evidence="1">The sequence shown here is derived from an EMBL/GenBank/DDBJ whole genome shotgun (WGS) entry which is preliminary data.</text>
</comment>